<dbReference type="InterPro" id="IPR002933">
    <property type="entry name" value="Peptidase_M20"/>
</dbReference>
<dbReference type="Proteomes" id="UP000198822">
    <property type="component" value="Chromosome I"/>
</dbReference>
<evidence type="ECO:0000256" key="3">
    <source>
        <dbReference type="ARBA" id="ARBA00022723"/>
    </source>
</evidence>
<protein>
    <submittedName>
        <fullName evidence="7">Acetylornithine deacetylase/Succinyl-diaminopimelate desuccinylase</fullName>
    </submittedName>
</protein>
<proteinExistence type="inferred from homology"/>
<comment type="similarity">
    <text evidence="2">Belongs to the peptidase M20A family.</text>
</comment>
<keyword evidence="3" id="KW-0479">Metal-binding</keyword>
<dbReference type="PANTHER" id="PTHR43808:SF8">
    <property type="entry name" value="PEPTIDASE M20 DIMERISATION DOMAIN-CONTAINING PROTEIN"/>
    <property type="match status" value="1"/>
</dbReference>
<dbReference type="Gene3D" id="3.30.70.360">
    <property type="match status" value="1"/>
</dbReference>
<dbReference type="GO" id="GO:0016787">
    <property type="term" value="F:hydrolase activity"/>
    <property type="evidence" value="ECO:0007669"/>
    <property type="project" value="UniProtKB-KW"/>
</dbReference>
<evidence type="ECO:0000256" key="4">
    <source>
        <dbReference type="ARBA" id="ARBA00022801"/>
    </source>
</evidence>
<dbReference type="InterPro" id="IPR011650">
    <property type="entry name" value="Peptidase_M20_dimer"/>
</dbReference>
<dbReference type="RefSeq" id="WP_092504677.1">
    <property type="nucleotide sequence ID" value="NZ_LT629695.1"/>
</dbReference>
<dbReference type="InterPro" id="IPR050072">
    <property type="entry name" value="Peptidase_M20A"/>
</dbReference>
<evidence type="ECO:0000256" key="5">
    <source>
        <dbReference type="ARBA" id="ARBA00022833"/>
    </source>
</evidence>
<dbReference type="Pfam" id="PF01546">
    <property type="entry name" value="Peptidase_M20"/>
    <property type="match status" value="1"/>
</dbReference>
<evidence type="ECO:0000313" key="7">
    <source>
        <dbReference type="EMBL" id="SDH68464.1"/>
    </source>
</evidence>
<reference evidence="8" key="1">
    <citation type="submission" date="2016-10" db="EMBL/GenBank/DDBJ databases">
        <authorList>
            <person name="Varghese N."/>
            <person name="Submissions S."/>
        </authorList>
    </citation>
    <scope>NUCLEOTIDE SEQUENCE [LARGE SCALE GENOMIC DNA]</scope>
    <source>
        <strain evidence="8">DSM 22002</strain>
    </source>
</reference>
<dbReference type="SUPFAM" id="SSF55031">
    <property type="entry name" value="Bacterial exopeptidase dimerisation domain"/>
    <property type="match status" value="1"/>
</dbReference>
<dbReference type="GO" id="GO:0046872">
    <property type="term" value="F:metal ion binding"/>
    <property type="evidence" value="ECO:0007669"/>
    <property type="project" value="UniProtKB-KW"/>
</dbReference>
<dbReference type="OrthoDB" id="7055905at2"/>
<dbReference type="InterPro" id="IPR036264">
    <property type="entry name" value="Bact_exopeptidase_dim_dom"/>
</dbReference>
<dbReference type="AlphaFoldDB" id="A0A1G8EEY6"/>
<gene>
    <name evidence="7" type="ORF">SAMN04489720_2011</name>
</gene>
<keyword evidence="5" id="KW-0862">Zinc</keyword>
<evidence type="ECO:0000259" key="6">
    <source>
        <dbReference type="Pfam" id="PF07687"/>
    </source>
</evidence>
<dbReference type="EMBL" id="LT629695">
    <property type="protein sequence ID" value="SDH68464.1"/>
    <property type="molecule type" value="Genomic_DNA"/>
</dbReference>
<dbReference type="Pfam" id="PF07687">
    <property type="entry name" value="M20_dimer"/>
    <property type="match status" value="1"/>
</dbReference>
<evidence type="ECO:0000256" key="1">
    <source>
        <dbReference type="ARBA" id="ARBA00001947"/>
    </source>
</evidence>
<accession>A0A1G8EEY6</accession>
<evidence type="ECO:0000313" key="8">
    <source>
        <dbReference type="Proteomes" id="UP000198822"/>
    </source>
</evidence>
<feature type="domain" description="Peptidase M20 dimerisation" evidence="6">
    <location>
        <begin position="199"/>
        <end position="324"/>
    </location>
</feature>
<evidence type="ECO:0000256" key="2">
    <source>
        <dbReference type="ARBA" id="ARBA00006247"/>
    </source>
</evidence>
<dbReference type="FunFam" id="1.10.150.900:FF:000002">
    <property type="entry name" value="M20/M25/M40 family peptidase"/>
    <property type="match status" value="1"/>
</dbReference>
<dbReference type="NCBIfam" id="NF005913">
    <property type="entry name" value="PRK07906.1"/>
    <property type="match status" value="1"/>
</dbReference>
<dbReference type="PANTHER" id="PTHR43808">
    <property type="entry name" value="ACETYLORNITHINE DEACETYLASE"/>
    <property type="match status" value="1"/>
</dbReference>
<keyword evidence="8" id="KW-1185">Reference proteome</keyword>
<dbReference type="InterPro" id="IPR001261">
    <property type="entry name" value="ArgE/DapE_CS"/>
</dbReference>
<sequence length="438" mass="47238">MSLAPQPADSELADVARILRDLIRIDTSNHGGDLTRPEEPAADYVQAILDDLGIPSTRYERAPGRTNLVARWAGVDSTLPALMLHAHLDVVPADPTTWTHPPFDGVIDDGMLWGRGAIDMKDFAAMMLAAVRRLVAEGFQPQRDVVLTFFADEEGGTEFGSEWMAAEHPEAFAGVDTAISEGGGYSITVDGQRAYLMNTGEKGAYWLELVARGVSGHGSLPAIDNPTLRIAEAVRAVGAIEWPLVMTDTTATLLERLRELAGLPASATPEELALVAGPSATRIRAGLRDVSNVTKIAAGYKENVVPETATAVVDLRFIPGREDAALAHVRSVVGPEIEVRVLMELDAFETPFEGRVAEQVQAIIAEVDPGAVVLPHLIPGGTDAKPLRRIGIRGYGFIPLRLPADFAFPRMFHGVDERVPLDALDFGEDVVRRLLTQQ</sequence>
<name>A0A1G8EEY6_9MICO</name>
<dbReference type="Gene3D" id="3.40.630.10">
    <property type="entry name" value="Zn peptidases"/>
    <property type="match status" value="1"/>
</dbReference>
<dbReference type="SUPFAM" id="SSF53187">
    <property type="entry name" value="Zn-dependent exopeptidases"/>
    <property type="match status" value="1"/>
</dbReference>
<dbReference type="STRING" id="399736.SAMN04489720_2011"/>
<comment type="cofactor">
    <cofactor evidence="1">
        <name>Zn(2+)</name>
        <dbReference type="ChEBI" id="CHEBI:29105"/>
    </cofactor>
</comment>
<dbReference type="Gene3D" id="1.10.150.900">
    <property type="match status" value="1"/>
</dbReference>
<dbReference type="PROSITE" id="PS00758">
    <property type="entry name" value="ARGE_DAPE_CPG2_1"/>
    <property type="match status" value="1"/>
</dbReference>
<organism evidence="7 8">
    <name type="scientific">Agrococcus jejuensis</name>
    <dbReference type="NCBI Taxonomy" id="399736"/>
    <lineage>
        <taxon>Bacteria</taxon>
        <taxon>Bacillati</taxon>
        <taxon>Actinomycetota</taxon>
        <taxon>Actinomycetes</taxon>
        <taxon>Micrococcales</taxon>
        <taxon>Microbacteriaceae</taxon>
        <taxon>Agrococcus</taxon>
    </lineage>
</organism>
<keyword evidence="4" id="KW-0378">Hydrolase</keyword>
<dbReference type="PIRSF" id="PIRSF036696">
    <property type="entry name" value="ACY-1"/>
    <property type="match status" value="1"/>
</dbReference>